<dbReference type="RefSeq" id="WP_252885654.1">
    <property type="nucleotide sequence ID" value="NZ_CP099599.1"/>
</dbReference>
<proteinExistence type="predicted"/>
<dbReference type="EMBL" id="CP099599">
    <property type="protein sequence ID" value="UST86820.1"/>
    <property type="molecule type" value="Genomic_DNA"/>
</dbReference>
<evidence type="ECO:0000256" key="1">
    <source>
        <dbReference type="SAM" id="MobiDB-lite"/>
    </source>
</evidence>
<reference evidence="2" key="1">
    <citation type="submission" date="2022-06" db="EMBL/GenBank/DDBJ databases">
        <title>Investigating genetic diversity within the most abundant and prevalent non-pathogenic leaf-associated bacterial species interacting with Arabidopsis thaliana in natural habitats.</title>
        <authorList>
            <person name="Ramirez-Sanchez D."/>
            <person name="Gibelin-Viala C."/>
            <person name="Mayjonade B."/>
            <person name="Duflos R."/>
            <person name="Belmonte E."/>
            <person name="Pailler V."/>
            <person name="Bartoli C."/>
            <person name="Carrere S."/>
            <person name="Vailleau F."/>
            <person name="Roux F."/>
        </authorList>
    </citation>
    <scope>NUCLEOTIDE SEQUENCE</scope>
    <source>
        <strain evidence="2">OTU6ESPEB1</strain>
    </source>
</reference>
<evidence type="ECO:0000313" key="2">
    <source>
        <dbReference type="EMBL" id="UST86820.1"/>
    </source>
</evidence>
<organism evidence="2 3">
    <name type="scientific">Pseudomonas siliginis</name>
    <dbReference type="NCBI Taxonomy" id="2842346"/>
    <lineage>
        <taxon>Bacteria</taxon>
        <taxon>Pseudomonadati</taxon>
        <taxon>Pseudomonadota</taxon>
        <taxon>Gammaproteobacteria</taxon>
        <taxon>Pseudomonadales</taxon>
        <taxon>Pseudomonadaceae</taxon>
        <taxon>Pseudomonas</taxon>
    </lineage>
</organism>
<evidence type="ECO:0000313" key="3">
    <source>
        <dbReference type="Proteomes" id="UP001056851"/>
    </source>
</evidence>
<keyword evidence="3" id="KW-1185">Reference proteome</keyword>
<sequence length="166" mass="18354">MGEIDDLTREKLREWQLRRLEVKAQMQDQPERTLELSRVLDLMDEEHAAILAASAVFNAAEEPEQSVPVEAQSAIVEHASASPTAKYDLQLQATAQNPEHLRKLLEMALYEVQAQIDAGAAASGTERRGMSGTLGGYSFELRISPEAGSEGNLPQSHEMHDENDQD</sequence>
<feature type="compositionally biased region" description="Basic and acidic residues" evidence="1">
    <location>
        <begin position="157"/>
        <end position="166"/>
    </location>
</feature>
<accession>A0ABY5CHT4</accession>
<dbReference type="Proteomes" id="UP001056851">
    <property type="component" value="Chromosome"/>
</dbReference>
<evidence type="ECO:0008006" key="4">
    <source>
        <dbReference type="Google" id="ProtNLM"/>
    </source>
</evidence>
<gene>
    <name evidence="2" type="ORF">NF677_09130</name>
</gene>
<protein>
    <recommendedName>
        <fullName evidence="4">Terminase small subunit</fullName>
    </recommendedName>
</protein>
<feature type="region of interest" description="Disordered" evidence="1">
    <location>
        <begin position="140"/>
        <end position="166"/>
    </location>
</feature>
<name>A0ABY5CHT4_9PSED</name>